<gene>
    <name evidence="4" type="ORF">BDV98DRAFT_559498</name>
</gene>
<feature type="chain" id="PRO_5023003871" description="Mid2 domain-containing protein" evidence="3">
    <location>
        <begin position="20"/>
        <end position="294"/>
    </location>
</feature>
<evidence type="ECO:0000313" key="4">
    <source>
        <dbReference type="EMBL" id="TFL06487.1"/>
    </source>
</evidence>
<name>A0A5C3QYR7_9AGAR</name>
<evidence type="ECO:0000256" key="3">
    <source>
        <dbReference type="SAM" id="SignalP"/>
    </source>
</evidence>
<accession>A0A5C3QYR7</accession>
<sequence>MTFVRFLLLLLPLSHLVGASPISLRLEPHTPLLSHREASHLSKLPQRATHDSSTVDYSDSVAHHRSPQPRHAHLPTDHIICINPLDGDSTSSMSNIARQRARRNLLRRAEDTDSCEGYLGTGVVAGIAIGCFIAGLLTCAIAFLSYRVCRARKVKQVTPASIPYPTLGPQYFSHNGHHWAASSSNPSLLLPVRHPSTPASPSQASLGQFTRNQASSRLASSNSSEPRSQCSRAREKRRHHAGPVSASTGTTTESSNRQDVEELKQQINSIKEQIRWMKKTRKGTEGQPSNHGHV</sequence>
<evidence type="ECO:0000256" key="2">
    <source>
        <dbReference type="SAM" id="Phobius"/>
    </source>
</evidence>
<feature type="compositionally biased region" description="Polar residues" evidence="1">
    <location>
        <begin position="245"/>
        <end position="255"/>
    </location>
</feature>
<reference evidence="4 5" key="1">
    <citation type="journal article" date="2019" name="Nat. Ecol. Evol.">
        <title>Megaphylogeny resolves global patterns of mushroom evolution.</title>
        <authorList>
            <person name="Varga T."/>
            <person name="Krizsan K."/>
            <person name="Foldi C."/>
            <person name="Dima B."/>
            <person name="Sanchez-Garcia M."/>
            <person name="Sanchez-Ramirez S."/>
            <person name="Szollosi G.J."/>
            <person name="Szarkandi J.G."/>
            <person name="Papp V."/>
            <person name="Albert L."/>
            <person name="Andreopoulos W."/>
            <person name="Angelini C."/>
            <person name="Antonin V."/>
            <person name="Barry K.W."/>
            <person name="Bougher N.L."/>
            <person name="Buchanan P."/>
            <person name="Buyck B."/>
            <person name="Bense V."/>
            <person name="Catcheside P."/>
            <person name="Chovatia M."/>
            <person name="Cooper J."/>
            <person name="Damon W."/>
            <person name="Desjardin D."/>
            <person name="Finy P."/>
            <person name="Geml J."/>
            <person name="Haridas S."/>
            <person name="Hughes K."/>
            <person name="Justo A."/>
            <person name="Karasinski D."/>
            <person name="Kautmanova I."/>
            <person name="Kiss B."/>
            <person name="Kocsube S."/>
            <person name="Kotiranta H."/>
            <person name="LaButti K.M."/>
            <person name="Lechner B.E."/>
            <person name="Liimatainen K."/>
            <person name="Lipzen A."/>
            <person name="Lukacs Z."/>
            <person name="Mihaltcheva S."/>
            <person name="Morgado L.N."/>
            <person name="Niskanen T."/>
            <person name="Noordeloos M.E."/>
            <person name="Ohm R.A."/>
            <person name="Ortiz-Santana B."/>
            <person name="Ovrebo C."/>
            <person name="Racz N."/>
            <person name="Riley R."/>
            <person name="Savchenko A."/>
            <person name="Shiryaev A."/>
            <person name="Soop K."/>
            <person name="Spirin V."/>
            <person name="Szebenyi C."/>
            <person name="Tomsovsky M."/>
            <person name="Tulloss R.E."/>
            <person name="Uehling J."/>
            <person name="Grigoriev I.V."/>
            <person name="Vagvolgyi C."/>
            <person name="Papp T."/>
            <person name="Martin F.M."/>
            <person name="Miettinen O."/>
            <person name="Hibbett D.S."/>
            <person name="Nagy L.G."/>
        </authorList>
    </citation>
    <scope>NUCLEOTIDE SEQUENCE [LARGE SCALE GENOMIC DNA]</scope>
    <source>
        <strain evidence="4 5">CBS 309.79</strain>
    </source>
</reference>
<protein>
    <recommendedName>
        <fullName evidence="6">Mid2 domain-containing protein</fullName>
    </recommendedName>
</protein>
<dbReference type="EMBL" id="ML178815">
    <property type="protein sequence ID" value="TFL06487.1"/>
    <property type="molecule type" value="Genomic_DNA"/>
</dbReference>
<proteinExistence type="predicted"/>
<organism evidence="4 5">
    <name type="scientific">Pterulicium gracile</name>
    <dbReference type="NCBI Taxonomy" id="1884261"/>
    <lineage>
        <taxon>Eukaryota</taxon>
        <taxon>Fungi</taxon>
        <taxon>Dikarya</taxon>
        <taxon>Basidiomycota</taxon>
        <taxon>Agaricomycotina</taxon>
        <taxon>Agaricomycetes</taxon>
        <taxon>Agaricomycetidae</taxon>
        <taxon>Agaricales</taxon>
        <taxon>Pleurotineae</taxon>
        <taxon>Pterulaceae</taxon>
        <taxon>Pterulicium</taxon>
    </lineage>
</organism>
<evidence type="ECO:0000256" key="1">
    <source>
        <dbReference type="SAM" id="MobiDB-lite"/>
    </source>
</evidence>
<keyword evidence="5" id="KW-1185">Reference proteome</keyword>
<dbReference type="Proteomes" id="UP000305067">
    <property type="component" value="Unassembled WGS sequence"/>
</dbReference>
<feature type="compositionally biased region" description="Polar residues" evidence="1">
    <location>
        <begin position="197"/>
        <end position="213"/>
    </location>
</feature>
<evidence type="ECO:0008006" key="6">
    <source>
        <dbReference type="Google" id="ProtNLM"/>
    </source>
</evidence>
<evidence type="ECO:0000313" key="5">
    <source>
        <dbReference type="Proteomes" id="UP000305067"/>
    </source>
</evidence>
<feature type="transmembrane region" description="Helical" evidence="2">
    <location>
        <begin position="123"/>
        <end position="146"/>
    </location>
</feature>
<feature type="compositionally biased region" description="Basic residues" evidence="1">
    <location>
        <begin position="63"/>
        <end position="72"/>
    </location>
</feature>
<keyword evidence="2" id="KW-1133">Transmembrane helix</keyword>
<feature type="signal peptide" evidence="3">
    <location>
        <begin position="1"/>
        <end position="19"/>
    </location>
</feature>
<feature type="compositionally biased region" description="Low complexity" evidence="1">
    <location>
        <begin position="214"/>
        <end position="228"/>
    </location>
</feature>
<feature type="region of interest" description="Disordered" evidence="1">
    <location>
        <begin position="190"/>
        <end position="294"/>
    </location>
</feature>
<keyword evidence="2" id="KW-0472">Membrane</keyword>
<keyword evidence="3" id="KW-0732">Signal</keyword>
<feature type="region of interest" description="Disordered" evidence="1">
    <location>
        <begin position="38"/>
        <end position="72"/>
    </location>
</feature>
<keyword evidence="2" id="KW-0812">Transmembrane</keyword>
<dbReference type="AlphaFoldDB" id="A0A5C3QYR7"/>